<dbReference type="InterPro" id="IPR010415">
    <property type="entry name" value="LpxI_C"/>
</dbReference>
<organism evidence="3 4">
    <name type="scientific">Rhodoblastus acidophilus</name>
    <name type="common">Rhodopseudomonas acidophila</name>
    <dbReference type="NCBI Taxonomy" id="1074"/>
    <lineage>
        <taxon>Bacteria</taxon>
        <taxon>Pseudomonadati</taxon>
        <taxon>Pseudomonadota</taxon>
        <taxon>Alphaproteobacteria</taxon>
        <taxon>Hyphomicrobiales</taxon>
        <taxon>Rhodoblastaceae</taxon>
        <taxon>Rhodoblastus</taxon>
    </lineage>
</organism>
<feature type="domain" description="LpxI C-terminal" evidence="1">
    <location>
        <begin position="146"/>
        <end position="271"/>
    </location>
</feature>
<gene>
    <name evidence="3" type="ORF">GJ654_08000</name>
</gene>
<dbReference type="OrthoDB" id="9789836at2"/>
<name>A0A6N8DN12_RHOAC</name>
<comment type="caution">
    <text evidence="3">The sequence shown here is derived from an EMBL/GenBank/DDBJ whole genome shotgun (WGS) entry which is preliminary data.</text>
</comment>
<evidence type="ECO:0000259" key="2">
    <source>
        <dbReference type="Pfam" id="PF17930"/>
    </source>
</evidence>
<evidence type="ECO:0000259" key="1">
    <source>
        <dbReference type="Pfam" id="PF06230"/>
    </source>
</evidence>
<dbReference type="PANTHER" id="PTHR39962:SF1">
    <property type="entry name" value="LPXI FAMILY PROTEIN"/>
    <property type="match status" value="1"/>
</dbReference>
<dbReference type="RefSeq" id="WP_155445628.1">
    <property type="nucleotide sequence ID" value="NZ_JAOQNR010000004.1"/>
</dbReference>
<evidence type="ECO:0000313" key="4">
    <source>
        <dbReference type="Proteomes" id="UP000439113"/>
    </source>
</evidence>
<dbReference type="InterPro" id="IPR053174">
    <property type="entry name" value="LpxI"/>
</dbReference>
<evidence type="ECO:0000313" key="3">
    <source>
        <dbReference type="EMBL" id="MTV30935.1"/>
    </source>
</evidence>
<dbReference type="Gene3D" id="3.40.50.20">
    <property type="match status" value="1"/>
</dbReference>
<proteinExistence type="predicted"/>
<dbReference type="PANTHER" id="PTHR39962">
    <property type="entry name" value="BLL4848 PROTEIN"/>
    <property type="match status" value="1"/>
</dbReference>
<dbReference type="Proteomes" id="UP000439113">
    <property type="component" value="Unassembled WGS sequence"/>
</dbReference>
<dbReference type="InterPro" id="IPR043167">
    <property type="entry name" value="LpxI_C_sf"/>
</dbReference>
<accession>A0A6N8DN12</accession>
<sequence>MPAKVALICGGGAFPVVAANAAQARGEAVFLLGLRGIAGAEIEAFPHAWLGIGQLGRAFEEIGARGIKTVCFIGGLKRPEFTELRLDWGGIKRIPEIVKFLHGGDDHALKGVIKLFENQGLQVIGVDALAPELLAGQGDMAGKLPETLAADLAFARHFLTDLSAYDCGQAAVVANRRVIAVEAVEGTDSMLARVAELREKGRWRPKGRAGLLVKAPKRGQDLRVDLPAIGPDTLRGAEKAGLRGIAVAAGGVLMLDRAALAAQAERAGLFLHGFVGEAP</sequence>
<dbReference type="Gene3D" id="3.40.140.80">
    <property type="match status" value="1"/>
</dbReference>
<protein>
    <submittedName>
        <fullName evidence="3">DUF1009 domain-containing protein</fullName>
    </submittedName>
</protein>
<feature type="domain" description="LpxI N-terminal" evidence="2">
    <location>
        <begin position="4"/>
        <end position="133"/>
    </location>
</feature>
<dbReference type="EMBL" id="WNKS01000005">
    <property type="protein sequence ID" value="MTV30935.1"/>
    <property type="molecule type" value="Genomic_DNA"/>
</dbReference>
<reference evidence="3 4" key="1">
    <citation type="submission" date="2019-11" db="EMBL/GenBank/DDBJ databases">
        <title>Whole-genome sequence of a Rhodoblastus acidophilus DSM 142.</title>
        <authorList>
            <person name="Kyndt J.A."/>
            <person name="Meyer T.E."/>
        </authorList>
    </citation>
    <scope>NUCLEOTIDE SEQUENCE [LARGE SCALE GENOMIC DNA]</scope>
    <source>
        <strain evidence="3 4">DSM 142</strain>
    </source>
</reference>
<dbReference type="AlphaFoldDB" id="A0A6N8DN12"/>
<dbReference type="InterPro" id="IPR041255">
    <property type="entry name" value="LpxI_N"/>
</dbReference>
<dbReference type="Pfam" id="PF17930">
    <property type="entry name" value="LpxI_N"/>
    <property type="match status" value="1"/>
</dbReference>
<dbReference type="Pfam" id="PF06230">
    <property type="entry name" value="LpxI_C"/>
    <property type="match status" value="1"/>
</dbReference>